<evidence type="ECO:0000256" key="1">
    <source>
        <dbReference type="SAM" id="Coils"/>
    </source>
</evidence>
<dbReference type="AlphaFoldDB" id="A0A388KBR2"/>
<sequence>MDRAILERILRDVAAVFSNGEDFGAVWNTITAIARFLGGVAELRELAQQILDQWERVSYEYSNEKVREDNADLQGMVGKVSDMVSDLRERRSEEVENWEEEVAEFERVARDAAQHVESWRPQSESSRTMTEMLWSAIRHDGKSPAAREHLRKNAEYKVKLQTAMNMLPVMDTCCGSEEYTNFLWREAANRKSDLAGNKRRRLDKDAAAVAATSGELAGTPGRKDDERLDQEATGRLSIDGSSPLGAASWDRDQLLRSRVHVDVHDCMQKAIALGSRSSSQLSAEVRIRDAKGAFQGGDAAGRGGGGGGRGGGCRGGGGEEGGGGGGRGGGRVGVLGGEEHEEEEDEGRWIAVGESFRMRNMHPIQIEMTWTGDFYFYIFVSRSKKMYSNSKIVTLAYPAADQDNHLSATHRYPHS</sequence>
<name>A0A388KBR2_CHABU</name>
<proteinExistence type="predicted"/>
<protein>
    <submittedName>
        <fullName evidence="3">Uncharacterized protein</fullName>
    </submittedName>
</protein>
<evidence type="ECO:0000313" key="3">
    <source>
        <dbReference type="EMBL" id="GBG67393.1"/>
    </source>
</evidence>
<feature type="region of interest" description="Disordered" evidence="2">
    <location>
        <begin position="294"/>
        <end position="347"/>
    </location>
</feature>
<keyword evidence="4" id="KW-1185">Reference proteome</keyword>
<feature type="coiled-coil region" evidence="1">
    <location>
        <begin position="88"/>
        <end position="115"/>
    </location>
</feature>
<dbReference type="EMBL" id="BFEA01000087">
    <property type="protein sequence ID" value="GBG67393.1"/>
    <property type="molecule type" value="Genomic_DNA"/>
</dbReference>
<feature type="compositionally biased region" description="Gly residues" evidence="2">
    <location>
        <begin position="294"/>
        <end position="336"/>
    </location>
</feature>
<keyword evidence="1" id="KW-0175">Coiled coil</keyword>
<dbReference type="Gramene" id="GBG67393">
    <property type="protein sequence ID" value="GBG67393"/>
    <property type="gene ID" value="CBR_g530"/>
</dbReference>
<comment type="caution">
    <text evidence="3">The sequence shown here is derived from an EMBL/GenBank/DDBJ whole genome shotgun (WGS) entry which is preliminary data.</text>
</comment>
<gene>
    <name evidence="3" type="ORF">CBR_g530</name>
</gene>
<reference evidence="3 4" key="1">
    <citation type="journal article" date="2018" name="Cell">
        <title>The Chara Genome: Secondary Complexity and Implications for Plant Terrestrialization.</title>
        <authorList>
            <person name="Nishiyama T."/>
            <person name="Sakayama H."/>
            <person name="Vries J.D."/>
            <person name="Buschmann H."/>
            <person name="Saint-Marcoux D."/>
            <person name="Ullrich K.K."/>
            <person name="Haas F.B."/>
            <person name="Vanderstraeten L."/>
            <person name="Becker D."/>
            <person name="Lang D."/>
            <person name="Vosolsobe S."/>
            <person name="Rombauts S."/>
            <person name="Wilhelmsson P.K.I."/>
            <person name="Janitza P."/>
            <person name="Kern R."/>
            <person name="Heyl A."/>
            <person name="Rumpler F."/>
            <person name="Villalobos L.I.A.C."/>
            <person name="Clay J.M."/>
            <person name="Skokan R."/>
            <person name="Toyoda A."/>
            <person name="Suzuki Y."/>
            <person name="Kagoshima H."/>
            <person name="Schijlen E."/>
            <person name="Tajeshwar N."/>
            <person name="Catarino B."/>
            <person name="Hetherington A.J."/>
            <person name="Saltykova A."/>
            <person name="Bonnot C."/>
            <person name="Breuninger H."/>
            <person name="Symeonidi A."/>
            <person name="Radhakrishnan G.V."/>
            <person name="Van Nieuwerburgh F."/>
            <person name="Deforce D."/>
            <person name="Chang C."/>
            <person name="Karol K.G."/>
            <person name="Hedrich R."/>
            <person name="Ulvskov P."/>
            <person name="Glockner G."/>
            <person name="Delwiche C.F."/>
            <person name="Petrasek J."/>
            <person name="Van de Peer Y."/>
            <person name="Friml J."/>
            <person name="Beilby M."/>
            <person name="Dolan L."/>
            <person name="Kohara Y."/>
            <person name="Sugano S."/>
            <person name="Fujiyama A."/>
            <person name="Delaux P.-M."/>
            <person name="Quint M."/>
            <person name="TheiBen G."/>
            <person name="Hagemann M."/>
            <person name="Harholt J."/>
            <person name="Dunand C."/>
            <person name="Zachgo S."/>
            <person name="Langdale J."/>
            <person name="Maumus F."/>
            <person name="Straeten D.V.D."/>
            <person name="Gould S.B."/>
            <person name="Rensing S.A."/>
        </authorList>
    </citation>
    <scope>NUCLEOTIDE SEQUENCE [LARGE SCALE GENOMIC DNA]</scope>
    <source>
        <strain evidence="3 4">S276</strain>
    </source>
</reference>
<evidence type="ECO:0000313" key="4">
    <source>
        <dbReference type="Proteomes" id="UP000265515"/>
    </source>
</evidence>
<organism evidence="3 4">
    <name type="scientific">Chara braunii</name>
    <name type="common">Braun's stonewort</name>
    <dbReference type="NCBI Taxonomy" id="69332"/>
    <lineage>
        <taxon>Eukaryota</taxon>
        <taxon>Viridiplantae</taxon>
        <taxon>Streptophyta</taxon>
        <taxon>Charophyceae</taxon>
        <taxon>Charales</taxon>
        <taxon>Characeae</taxon>
        <taxon>Chara</taxon>
    </lineage>
</organism>
<accession>A0A388KBR2</accession>
<evidence type="ECO:0000256" key="2">
    <source>
        <dbReference type="SAM" id="MobiDB-lite"/>
    </source>
</evidence>
<dbReference type="Proteomes" id="UP000265515">
    <property type="component" value="Unassembled WGS sequence"/>
</dbReference>